<keyword evidence="4" id="KW-1185">Reference proteome</keyword>
<dbReference type="InterPro" id="IPR051396">
    <property type="entry name" value="Bact_Antivir_Def_Nuclease"/>
</dbReference>
<dbReference type="InterPro" id="IPR041685">
    <property type="entry name" value="AAA_GajA/Old/RecF-like"/>
</dbReference>
<evidence type="ECO:0000313" key="4">
    <source>
        <dbReference type="Proteomes" id="UP000664480"/>
    </source>
</evidence>
<dbReference type="InterPro" id="IPR034139">
    <property type="entry name" value="TOPRIM_OLD"/>
</dbReference>
<dbReference type="SUPFAM" id="SSF52540">
    <property type="entry name" value="P-loop containing nucleoside triphosphate hydrolases"/>
    <property type="match status" value="1"/>
</dbReference>
<dbReference type="CDD" id="cd00267">
    <property type="entry name" value="ABC_ATPase"/>
    <property type="match status" value="1"/>
</dbReference>
<name>A0ABS3CIJ8_9BACT</name>
<feature type="domain" description="OLD protein-like TOPRIM" evidence="2">
    <location>
        <begin position="454"/>
        <end position="522"/>
    </location>
</feature>
<evidence type="ECO:0000259" key="1">
    <source>
        <dbReference type="Pfam" id="PF13175"/>
    </source>
</evidence>
<dbReference type="RefSeq" id="WP_206587575.1">
    <property type="nucleotide sequence ID" value="NZ_JAFKCU010000003.1"/>
</dbReference>
<gene>
    <name evidence="3" type="ORF">J0A69_15865</name>
</gene>
<dbReference type="PANTHER" id="PTHR43581:SF4">
    <property type="entry name" value="ATP_GTP PHOSPHATASE"/>
    <property type="match status" value="1"/>
</dbReference>
<dbReference type="Gene3D" id="3.40.50.300">
    <property type="entry name" value="P-loop containing nucleotide triphosphate hydrolases"/>
    <property type="match status" value="1"/>
</dbReference>
<evidence type="ECO:0000259" key="2">
    <source>
        <dbReference type="Pfam" id="PF20469"/>
    </source>
</evidence>
<feature type="domain" description="Endonuclease GajA/Old nuclease/RecF-like AAA" evidence="1">
    <location>
        <begin position="1"/>
        <end position="398"/>
    </location>
</feature>
<reference evidence="3 4" key="1">
    <citation type="submission" date="2021-03" db="EMBL/GenBank/DDBJ databases">
        <title>novel species isolated from a fishpond in China.</title>
        <authorList>
            <person name="Lu H."/>
            <person name="Cai Z."/>
        </authorList>
    </citation>
    <scope>NUCLEOTIDE SEQUENCE [LARGE SCALE GENOMIC DNA]</scope>
    <source>
        <strain evidence="3 4">YJ13C</strain>
    </source>
</reference>
<comment type="caution">
    <text evidence="3">The sequence shown here is derived from an EMBL/GenBank/DDBJ whole genome shotgun (WGS) entry which is preliminary data.</text>
</comment>
<dbReference type="Pfam" id="PF20469">
    <property type="entry name" value="OLD-like_TOPRIM"/>
    <property type="match status" value="1"/>
</dbReference>
<proteinExistence type="predicted"/>
<accession>A0ABS3CIJ8</accession>
<dbReference type="EMBL" id="JAFKCU010000003">
    <property type="protein sequence ID" value="MBN7816922.1"/>
    <property type="molecule type" value="Genomic_DNA"/>
</dbReference>
<dbReference type="Proteomes" id="UP000664480">
    <property type="component" value="Unassembled WGS sequence"/>
</dbReference>
<dbReference type="InterPro" id="IPR027417">
    <property type="entry name" value="P-loop_NTPase"/>
</dbReference>
<dbReference type="PANTHER" id="PTHR43581">
    <property type="entry name" value="ATP/GTP PHOSPHATASE"/>
    <property type="match status" value="1"/>
</dbReference>
<protein>
    <submittedName>
        <fullName evidence="3">AAA family ATPase</fullName>
    </submittedName>
</protein>
<dbReference type="Pfam" id="PF13175">
    <property type="entry name" value="AAA_15"/>
    <property type="match status" value="1"/>
</dbReference>
<organism evidence="3 4">
    <name type="scientific">Algoriphagus pacificus</name>
    <dbReference type="NCBI Taxonomy" id="2811234"/>
    <lineage>
        <taxon>Bacteria</taxon>
        <taxon>Pseudomonadati</taxon>
        <taxon>Bacteroidota</taxon>
        <taxon>Cytophagia</taxon>
        <taxon>Cytophagales</taxon>
        <taxon>Cyclobacteriaceae</taxon>
        <taxon>Algoriphagus</taxon>
    </lineage>
</organism>
<evidence type="ECO:0000313" key="3">
    <source>
        <dbReference type="EMBL" id="MBN7816922.1"/>
    </source>
</evidence>
<sequence length="600" mass="68357">MRLHRLKIQGFRRLKEIELSFGDATFLIGKNNCGKSTILKAIETLLSAKKILPSGDYHSVIDDETKETKPDTTIVQLEGEFRNLQIEARDWRGFKGRIFNYDTETESGLSVTYRKTYELGKDVVIEFKSKNRTIKDEFKDCKSPNDFIEAGLDRNIIEPIFPELDKNIGKSKGALESLEQLDEIFDLTEDDVWFQNPGGIPGNVLKMLPRYLLIPVDSNLSEIQGNNNGVLGKTLNELFEMVRESSANFKEAQKYLDELSKELDPKDSDSEFGKMMVDLNTILASIFPNSELHATTNLSDPSKVLKPTFDIEMSSNIKTNVENQGTGMVRAAVFGMLRFRQKWLSQKEDEHARSLIICFEEPEIYLHPSAANQMRDAIYELSNSTSQIIASTHSPFIIDISRKPRQVLNRLTENGNTVDNLSFSVTDTFNKLQGDDKNYVKMLLKIDDYIARAFFANNVIIVEGDTEDILLRESISRLPKNNYLSIISNFEVIKARGKAAIIGLVKYLTAMGIKPIVVHDRDSQTPHAAKFNEPIQNALNGNGRIVLMNESVEDEIGYQANSEKPFKAYEQTQTWTNEWESIPENWRNKLKEIYGRYILE</sequence>